<keyword evidence="4" id="KW-0539">Nucleus</keyword>
<dbReference type="PROSITE" id="PS50048">
    <property type="entry name" value="ZN2_CY6_FUNGAL_2"/>
    <property type="match status" value="1"/>
</dbReference>
<dbReference type="PROSITE" id="PS00463">
    <property type="entry name" value="ZN2_CY6_FUNGAL_1"/>
    <property type="match status" value="1"/>
</dbReference>
<dbReference type="InterPro" id="IPR036864">
    <property type="entry name" value="Zn2-C6_fun-type_DNA-bd_sf"/>
</dbReference>
<dbReference type="GO" id="GO:0006351">
    <property type="term" value="P:DNA-templated transcription"/>
    <property type="evidence" value="ECO:0007669"/>
    <property type="project" value="InterPro"/>
</dbReference>
<name>A0A9Q0AI43_9PEZI</name>
<evidence type="ECO:0000256" key="6">
    <source>
        <dbReference type="SAM" id="MobiDB-lite"/>
    </source>
</evidence>
<proteinExistence type="predicted"/>
<evidence type="ECO:0000256" key="2">
    <source>
        <dbReference type="ARBA" id="ARBA00023015"/>
    </source>
</evidence>
<evidence type="ECO:0000256" key="4">
    <source>
        <dbReference type="ARBA" id="ARBA00023242"/>
    </source>
</evidence>
<dbReference type="PANTHER" id="PTHR47424">
    <property type="entry name" value="REGULATORY PROTEIN GAL4"/>
    <property type="match status" value="1"/>
</dbReference>
<dbReference type="SMART" id="SM00066">
    <property type="entry name" value="GAL4"/>
    <property type="match status" value="1"/>
</dbReference>
<feature type="compositionally biased region" description="Polar residues" evidence="6">
    <location>
        <begin position="25"/>
        <end position="37"/>
    </location>
</feature>
<evidence type="ECO:0000313" key="8">
    <source>
        <dbReference type="EMBL" id="KAI1858253.1"/>
    </source>
</evidence>
<dbReference type="InterPro" id="IPR051127">
    <property type="entry name" value="Fungal_SecMet_Regulators"/>
</dbReference>
<feature type="coiled-coil region" evidence="5">
    <location>
        <begin position="152"/>
        <end position="179"/>
    </location>
</feature>
<dbReference type="GO" id="GO:0000978">
    <property type="term" value="F:RNA polymerase II cis-regulatory region sequence-specific DNA binding"/>
    <property type="evidence" value="ECO:0007669"/>
    <property type="project" value="TreeGrafter"/>
</dbReference>
<sequence length="850" mass="94776">MDLLENQVSDLKYLTQNAITPLAETTPTGFTPQSAVSPVSAVGHNSAHHQHQHHHDAHHQQTAGGDPNAASMSAGAKRKGALDDEDSPNAGGSSKQQRSKRNRYISIACNECKRRKIKCNGETPCQRCGNLNLQCLYAPNCCSTNFKDSDEFKHMNNTVSRLQEQVETLFNNLNSLRSETLRLAPIQGQDRVLPLPGAPNTSTPSPSTSSAAPAHRPDVSHPRQPGFRGPTSTHFSLDVAKNTLHKMGYSNPADEAQEENASNLEDTPGTSPMLAPLAPDPQLRAPDPLWEFDKDEMIRLCRVYEEEVGIMYPVIRVETVVNHVKILSSWMEAARKHFQHPPVAQDSGISDRKTIQLKMVMCTALIVEEHGDSDKAIRLFETVRPFLDKMLMSDPSDVANLPLLVLLGGYRFLANDEVLAWRVIGQGLRLCIELGLHRRDAILRIPDEEDRRNAIHSFWSCYVLDRRWSFGTGLPYVVADDEIDPNLPLPDQHPYLVAMISYSQLSARVWRLVRHFEPNMAMDLRQNDIEDLDRQIKQWYSEVPAEVRLDLPDWETMPRHLMPPVHSQKDYNIQRLQIWTYLRLNQIRTWLHMPILHTHSSIMENLRGAERAVKLAKNTIKYLAHLNSTTNVYRKIQVFYHQFLTSAIAVLFLASCHAPVNFSASCRDEFYIALELVRDLSSKSWVSQRLWRTIKSLKEVAPRLGLAEAEDPHSSAALTMAGLATGHMGQKAATPPAVDPNTAASFNRPIPTSAPGAAAPMVDGAQNGWQISTEMSRIFEGYMGMNGMPPPSLLDDMGVPGGSLGGDPTQRTTADFQPQPVPDDAVSGPFGVRVPGQGNGSVYSHFRDMF</sequence>
<dbReference type="CDD" id="cd12148">
    <property type="entry name" value="fungal_TF_MHR"/>
    <property type="match status" value="1"/>
</dbReference>
<comment type="caution">
    <text evidence="8">The sequence shown here is derived from an EMBL/GenBank/DDBJ whole genome shotgun (WGS) entry which is preliminary data.</text>
</comment>
<feature type="compositionally biased region" description="Polar residues" evidence="6">
    <location>
        <begin position="259"/>
        <end position="270"/>
    </location>
</feature>
<gene>
    <name evidence="8" type="ORF">JX265_010921</name>
</gene>
<dbReference type="GO" id="GO:0005634">
    <property type="term" value="C:nucleus"/>
    <property type="evidence" value="ECO:0007669"/>
    <property type="project" value="TreeGrafter"/>
</dbReference>
<feature type="region of interest" description="Disordered" evidence="6">
    <location>
        <begin position="25"/>
        <end position="100"/>
    </location>
</feature>
<dbReference type="GO" id="GO:0000435">
    <property type="term" value="P:positive regulation of transcription from RNA polymerase II promoter by galactose"/>
    <property type="evidence" value="ECO:0007669"/>
    <property type="project" value="TreeGrafter"/>
</dbReference>
<dbReference type="EMBL" id="JAFIMR010000037">
    <property type="protein sequence ID" value="KAI1858253.1"/>
    <property type="molecule type" value="Genomic_DNA"/>
</dbReference>
<feature type="compositionally biased region" description="Low complexity" evidence="6">
    <location>
        <begin position="201"/>
        <end position="214"/>
    </location>
</feature>
<feature type="region of interest" description="Disordered" evidence="6">
    <location>
        <begin position="190"/>
        <end position="234"/>
    </location>
</feature>
<organism evidence="8 9">
    <name type="scientific">Neoarthrinium moseri</name>
    <dbReference type="NCBI Taxonomy" id="1658444"/>
    <lineage>
        <taxon>Eukaryota</taxon>
        <taxon>Fungi</taxon>
        <taxon>Dikarya</taxon>
        <taxon>Ascomycota</taxon>
        <taxon>Pezizomycotina</taxon>
        <taxon>Sordariomycetes</taxon>
        <taxon>Xylariomycetidae</taxon>
        <taxon>Amphisphaeriales</taxon>
        <taxon>Apiosporaceae</taxon>
        <taxon>Neoarthrinium</taxon>
    </lineage>
</organism>
<dbReference type="GO" id="GO:0000981">
    <property type="term" value="F:DNA-binding transcription factor activity, RNA polymerase II-specific"/>
    <property type="evidence" value="ECO:0007669"/>
    <property type="project" value="InterPro"/>
</dbReference>
<evidence type="ECO:0000256" key="3">
    <source>
        <dbReference type="ARBA" id="ARBA00023163"/>
    </source>
</evidence>
<dbReference type="SUPFAM" id="SSF57701">
    <property type="entry name" value="Zn2/Cys6 DNA-binding domain"/>
    <property type="match status" value="1"/>
</dbReference>
<keyword evidence="3" id="KW-0804">Transcription</keyword>
<dbReference type="InterPro" id="IPR001138">
    <property type="entry name" value="Zn2Cys6_DnaBD"/>
</dbReference>
<dbReference type="PANTHER" id="PTHR47424:SF5">
    <property type="entry name" value="ZN(II)2CYS6 TRANSCRIPTION FACTOR (EUROFUNG)"/>
    <property type="match status" value="1"/>
</dbReference>
<keyword evidence="9" id="KW-1185">Reference proteome</keyword>
<dbReference type="Gene3D" id="4.10.240.10">
    <property type="entry name" value="Zn(2)-C6 fungal-type DNA-binding domain"/>
    <property type="match status" value="1"/>
</dbReference>
<feature type="compositionally biased region" description="Basic residues" evidence="6">
    <location>
        <begin position="46"/>
        <end position="57"/>
    </location>
</feature>
<accession>A0A9Q0AI43</accession>
<feature type="region of interest" description="Disordered" evidence="6">
    <location>
        <begin position="799"/>
        <end position="819"/>
    </location>
</feature>
<dbReference type="Proteomes" id="UP000829685">
    <property type="component" value="Unassembled WGS sequence"/>
</dbReference>
<dbReference type="AlphaFoldDB" id="A0A9Q0AI43"/>
<keyword evidence="2" id="KW-0805">Transcription regulation</keyword>
<feature type="domain" description="Zn(2)-C6 fungal-type" evidence="7">
    <location>
        <begin position="108"/>
        <end position="137"/>
    </location>
</feature>
<dbReference type="SMART" id="SM00906">
    <property type="entry name" value="Fungal_trans"/>
    <property type="match status" value="1"/>
</dbReference>
<dbReference type="GO" id="GO:0008270">
    <property type="term" value="F:zinc ion binding"/>
    <property type="evidence" value="ECO:0007669"/>
    <property type="project" value="InterPro"/>
</dbReference>
<feature type="region of interest" description="Disordered" evidence="6">
    <location>
        <begin position="247"/>
        <end position="274"/>
    </location>
</feature>
<evidence type="ECO:0000256" key="5">
    <source>
        <dbReference type="SAM" id="Coils"/>
    </source>
</evidence>
<reference evidence="8" key="1">
    <citation type="submission" date="2021-03" db="EMBL/GenBank/DDBJ databases">
        <title>Revisited historic fungal species revealed as producer of novel bioactive compounds through whole genome sequencing and comparative genomics.</title>
        <authorList>
            <person name="Vignolle G.A."/>
            <person name="Hochenegger N."/>
            <person name="Mach R.L."/>
            <person name="Mach-Aigner A.R."/>
            <person name="Javad Rahimi M."/>
            <person name="Salim K.A."/>
            <person name="Chan C.M."/>
            <person name="Lim L.B.L."/>
            <person name="Cai F."/>
            <person name="Druzhinina I.S."/>
            <person name="U'Ren J.M."/>
            <person name="Derntl C."/>
        </authorList>
    </citation>
    <scope>NUCLEOTIDE SEQUENCE</scope>
    <source>
        <strain evidence="8">TUCIM 5799</strain>
    </source>
</reference>
<evidence type="ECO:0000256" key="1">
    <source>
        <dbReference type="ARBA" id="ARBA00022723"/>
    </source>
</evidence>
<dbReference type="Pfam" id="PF00172">
    <property type="entry name" value="Zn_clus"/>
    <property type="match status" value="1"/>
</dbReference>
<dbReference type="CDD" id="cd00067">
    <property type="entry name" value="GAL4"/>
    <property type="match status" value="1"/>
</dbReference>
<keyword evidence="1" id="KW-0479">Metal-binding</keyword>
<protein>
    <recommendedName>
        <fullName evidence="7">Zn(2)-C6 fungal-type domain-containing protein</fullName>
    </recommendedName>
</protein>
<dbReference type="InterPro" id="IPR007219">
    <property type="entry name" value="XnlR_reg_dom"/>
</dbReference>
<evidence type="ECO:0000259" key="7">
    <source>
        <dbReference type="PROSITE" id="PS50048"/>
    </source>
</evidence>
<evidence type="ECO:0000313" key="9">
    <source>
        <dbReference type="Proteomes" id="UP000829685"/>
    </source>
</evidence>
<keyword evidence="5" id="KW-0175">Coiled coil</keyword>
<dbReference type="Pfam" id="PF04082">
    <property type="entry name" value="Fungal_trans"/>
    <property type="match status" value="1"/>
</dbReference>